<dbReference type="Proteomes" id="UP000324974">
    <property type="component" value="Chromosome"/>
</dbReference>
<evidence type="ECO:0000313" key="2">
    <source>
        <dbReference type="EMBL" id="QEL14736.1"/>
    </source>
</evidence>
<feature type="region of interest" description="Disordered" evidence="1">
    <location>
        <begin position="1"/>
        <end position="29"/>
    </location>
</feature>
<evidence type="ECO:0000256" key="1">
    <source>
        <dbReference type="SAM" id="MobiDB-lite"/>
    </source>
</evidence>
<evidence type="ECO:0000313" key="3">
    <source>
        <dbReference type="Proteomes" id="UP000324974"/>
    </source>
</evidence>
<name>A0A5C1A9L4_9BACT</name>
<dbReference type="RefSeq" id="WP_149109609.1">
    <property type="nucleotide sequence ID" value="NZ_CP042425.1"/>
</dbReference>
<dbReference type="AlphaFoldDB" id="A0A5C1A9L4"/>
<protein>
    <submittedName>
        <fullName evidence="2">XRE family transcriptional regulator</fullName>
    </submittedName>
</protein>
<dbReference type="EMBL" id="CP042425">
    <property type="protein sequence ID" value="QEL14736.1"/>
    <property type="molecule type" value="Genomic_DNA"/>
</dbReference>
<sequence>MDETTESLKKNYNQDNFTKPGGRKKITPQESNTFAALIEKLDRLCASSYSRRSEEADRKIEEATLDLIAAMGDSHYWVTTTQTMRPSMLGPDGKAAFPMRFYAAMDRGMEMGIVIPSAARVDHLKTTYGLSDIAPHTAFVETFGRFRKGYLRHLTQKGEVSPEQFADRHLQLFESDDFIVTPCDTTVTLLGEARAAGNTHQRVLMQIPPDSGKGLLLAAKNQQHEDTLESFVKKVLSNASEKIPKRHSPAATTEEEAKAQNAISDRREFIRVLSRKRRGNID</sequence>
<keyword evidence="3" id="KW-1185">Reference proteome</keyword>
<feature type="region of interest" description="Disordered" evidence="1">
    <location>
        <begin position="241"/>
        <end position="262"/>
    </location>
</feature>
<gene>
    <name evidence="2" type="ORF">PX52LOC_01630</name>
</gene>
<dbReference type="KEGG" id="lrs:PX52LOC_01630"/>
<organism evidence="2 3">
    <name type="scientific">Limnoglobus roseus</name>
    <dbReference type="NCBI Taxonomy" id="2598579"/>
    <lineage>
        <taxon>Bacteria</taxon>
        <taxon>Pseudomonadati</taxon>
        <taxon>Planctomycetota</taxon>
        <taxon>Planctomycetia</taxon>
        <taxon>Gemmatales</taxon>
        <taxon>Gemmataceae</taxon>
        <taxon>Limnoglobus</taxon>
    </lineage>
</organism>
<proteinExistence type="predicted"/>
<accession>A0A5C1A9L4</accession>
<reference evidence="3" key="1">
    <citation type="submission" date="2019-08" db="EMBL/GenBank/DDBJ databases">
        <title>Limnoglobus roseus gen. nov., sp. nov., a novel freshwater planctomycete with a giant genome from the family Gemmataceae.</title>
        <authorList>
            <person name="Kulichevskaya I.S."/>
            <person name="Naumoff D.G."/>
            <person name="Miroshnikov K."/>
            <person name="Ivanova A."/>
            <person name="Philippov D.A."/>
            <person name="Hakobyan A."/>
            <person name="Rijpstra I.C."/>
            <person name="Sinninghe Damste J.S."/>
            <person name="Liesack W."/>
            <person name="Dedysh S.N."/>
        </authorList>
    </citation>
    <scope>NUCLEOTIDE SEQUENCE [LARGE SCALE GENOMIC DNA]</scope>
    <source>
        <strain evidence="3">PX52</strain>
    </source>
</reference>